<name>A0A108U693_9GAMM</name>
<evidence type="ECO:0000313" key="13">
    <source>
        <dbReference type="EMBL" id="KWS03319.1"/>
    </source>
</evidence>
<dbReference type="PANTHER" id="PTHR33446:SF2">
    <property type="entry name" value="PROTEIN TONB"/>
    <property type="match status" value="1"/>
</dbReference>
<dbReference type="NCBIfam" id="TIGR01352">
    <property type="entry name" value="tonB_Cterm"/>
    <property type="match status" value="1"/>
</dbReference>
<evidence type="ECO:0000256" key="4">
    <source>
        <dbReference type="ARBA" id="ARBA00022475"/>
    </source>
</evidence>
<dbReference type="RefSeq" id="WP_051547554.1">
    <property type="nucleotide sequence ID" value="NZ_JAJA02000001.1"/>
</dbReference>
<evidence type="ECO:0000256" key="3">
    <source>
        <dbReference type="ARBA" id="ARBA00022448"/>
    </source>
</evidence>
<dbReference type="InterPro" id="IPR006260">
    <property type="entry name" value="TonB/TolA_C"/>
</dbReference>
<evidence type="ECO:0000256" key="8">
    <source>
        <dbReference type="ARBA" id="ARBA00022989"/>
    </source>
</evidence>
<feature type="transmembrane region" description="Helical" evidence="11">
    <location>
        <begin position="34"/>
        <end position="52"/>
    </location>
</feature>
<feature type="region of interest" description="Disordered" evidence="10">
    <location>
        <begin position="91"/>
        <end position="128"/>
    </location>
</feature>
<feature type="compositionally biased region" description="Low complexity" evidence="10">
    <location>
        <begin position="91"/>
        <end position="111"/>
    </location>
</feature>
<feature type="domain" description="TonB C-terminal" evidence="12">
    <location>
        <begin position="111"/>
        <end position="202"/>
    </location>
</feature>
<keyword evidence="9 11" id="KW-0472">Membrane</keyword>
<evidence type="ECO:0000313" key="14">
    <source>
        <dbReference type="Proteomes" id="UP000023435"/>
    </source>
</evidence>
<dbReference type="SUPFAM" id="SSF74653">
    <property type="entry name" value="TolA/TonB C-terminal domain"/>
    <property type="match status" value="1"/>
</dbReference>
<accession>A0A108U693</accession>
<comment type="similarity">
    <text evidence="2">Belongs to the TonB family.</text>
</comment>
<dbReference type="Pfam" id="PF03544">
    <property type="entry name" value="TonB_C"/>
    <property type="match status" value="1"/>
</dbReference>
<evidence type="ECO:0000256" key="2">
    <source>
        <dbReference type="ARBA" id="ARBA00006555"/>
    </source>
</evidence>
<keyword evidence="3" id="KW-0813">Transport</keyword>
<evidence type="ECO:0000256" key="6">
    <source>
        <dbReference type="ARBA" id="ARBA00022692"/>
    </source>
</evidence>
<sequence>MSTTSHSIDPNAPDRDTPPAPEAAAIQAAPSRTGLWLLMILLGATFLGWYLYGKRAPVASPAPLPPIVALPPLDRGANDAGAIANAANTANKPNAAKSAPSAKPVAAKPRATQARPIASRSPEPRYPAAALRRGEGGTVVLRVNVGADGVPDDIAVSRRSGSRDLDRAAMTAVRDWRFKPATRNGREVASVVEQPVEFRPLQ</sequence>
<dbReference type="PROSITE" id="PS52015">
    <property type="entry name" value="TONB_CTD"/>
    <property type="match status" value="1"/>
</dbReference>
<keyword evidence="4" id="KW-1003">Cell membrane</keyword>
<dbReference type="InterPro" id="IPR037682">
    <property type="entry name" value="TonB_C"/>
</dbReference>
<evidence type="ECO:0000256" key="9">
    <source>
        <dbReference type="ARBA" id="ARBA00023136"/>
    </source>
</evidence>
<keyword evidence="14" id="KW-1185">Reference proteome</keyword>
<keyword evidence="5" id="KW-0997">Cell inner membrane</keyword>
<comment type="subcellular location">
    <subcellularLocation>
        <location evidence="1">Cell inner membrane</location>
        <topology evidence="1">Single-pass membrane protein</topology>
        <orientation evidence="1">Periplasmic side</orientation>
    </subcellularLocation>
</comment>
<evidence type="ECO:0000259" key="12">
    <source>
        <dbReference type="PROSITE" id="PS52015"/>
    </source>
</evidence>
<dbReference type="Gene3D" id="3.30.1150.10">
    <property type="match status" value="1"/>
</dbReference>
<gene>
    <name evidence="13" type="ORF">AZ78_0865</name>
</gene>
<dbReference type="AlphaFoldDB" id="A0A108U693"/>
<dbReference type="GO" id="GO:0031992">
    <property type="term" value="F:energy transducer activity"/>
    <property type="evidence" value="ECO:0007669"/>
    <property type="project" value="TreeGrafter"/>
</dbReference>
<protein>
    <submittedName>
        <fullName evidence="13">Ferric siderophore transport system, periplasmic binding protein TonB</fullName>
    </submittedName>
</protein>
<comment type="caution">
    <text evidence="13">The sequence shown here is derived from an EMBL/GenBank/DDBJ whole genome shotgun (WGS) entry which is preliminary data.</text>
</comment>
<dbReference type="InterPro" id="IPR051045">
    <property type="entry name" value="TonB-dependent_transducer"/>
</dbReference>
<keyword evidence="7" id="KW-0653">Protein transport</keyword>
<dbReference type="OrthoDB" id="9792439at2"/>
<evidence type="ECO:0000256" key="10">
    <source>
        <dbReference type="SAM" id="MobiDB-lite"/>
    </source>
</evidence>
<dbReference type="EMBL" id="JAJA02000001">
    <property type="protein sequence ID" value="KWS03319.1"/>
    <property type="molecule type" value="Genomic_DNA"/>
</dbReference>
<dbReference type="GO" id="GO:0055085">
    <property type="term" value="P:transmembrane transport"/>
    <property type="evidence" value="ECO:0007669"/>
    <property type="project" value="InterPro"/>
</dbReference>
<dbReference type="GO" id="GO:0098797">
    <property type="term" value="C:plasma membrane protein complex"/>
    <property type="evidence" value="ECO:0007669"/>
    <property type="project" value="TreeGrafter"/>
</dbReference>
<keyword evidence="8 11" id="KW-1133">Transmembrane helix</keyword>
<evidence type="ECO:0000256" key="5">
    <source>
        <dbReference type="ARBA" id="ARBA00022519"/>
    </source>
</evidence>
<organism evidence="13 14">
    <name type="scientific">Lysobacter capsici AZ78</name>
    <dbReference type="NCBI Taxonomy" id="1444315"/>
    <lineage>
        <taxon>Bacteria</taxon>
        <taxon>Pseudomonadati</taxon>
        <taxon>Pseudomonadota</taxon>
        <taxon>Gammaproteobacteria</taxon>
        <taxon>Lysobacterales</taxon>
        <taxon>Lysobacteraceae</taxon>
        <taxon>Lysobacter</taxon>
    </lineage>
</organism>
<proteinExistence type="inferred from homology"/>
<evidence type="ECO:0000256" key="1">
    <source>
        <dbReference type="ARBA" id="ARBA00004383"/>
    </source>
</evidence>
<evidence type="ECO:0000256" key="11">
    <source>
        <dbReference type="SAM" id="Phobius"/>
    </source>
</evidence>
<dbReference type="PANTHER" id="PTHR33446">
    <property type="entry name" value="PROTEIN TONB-RELATED"/>
    <property type="match status" value="1"/>
</dbReference>
<keyword evidence="6 11" id="KW-0812">Transmembrane</keyword>
<feature type="region of interest" description="Disordered" evidence="10">
    <location>
        <begin position="1"/>
        <end position="21"/>
    </location>
</feature>
<dbReference type="GO" id="GO:0015031">
    <property type="term" value="P:protein transport"/>
    <property type="evidence" value="ECO:0007669"/>
    <property type="project" value="UniProtKB-KW"/>
</dbReference>
<reference evidence="13 14" key="1">
    <citation type="journal article" date="2014" name="Genome Announc.">
        <title>Draft Genome Sequence of Lysobacter capsici AZ78, a Bacterium Antagonistic to Plant-Pathogenic Oomycetes.</title>
        <authorList>
            <person name="Puopolo G."/>
            <person name="Sonego P."/>
            <person name="Engelen K."/>
            <person name="Pertot I."/>
        </authorList>
    </citation>
    <scope>NUCLEOTIDE SEQUENCE [LARGE SCALE GENOMIC DNA]</scope>
    <source>
        <strain evidence="13 14">AZ78</strain>
    </source>
</reference>
<dbReference type="Proteomes" id="UP000023435">
    <property type="component" value="Unassembled WGS sequence"/>
</dbReference>
<evidence type="ECO:0000256" key="7">
    <source>
        <dbReference type="ARBA" id="ARBA00022927"/>
    </source>
</evidence>